<evidence type="ECO:0000313" key="1">
    <source>
        <dbReference type="EMBL" id="PMD30362.1"/>
    </source>
</evidence>
<name>A0A2J6QVT0_HYAVF</name>
<evidence type="ECO:0000313" key="2">
    <source>
        <dbReference type="Proteomes" id="UP000235786"/>
    </source>
</evidence>
<dbReference type="EMBL" id="KZ613967">
    <property type="protein sequence ID" value="PMD30362.1"/>
    <property type="molecule type" value="Genomic_DNA"/>
</dbReference>
<gene>
    <name evidence="1" type="ORF">L207DRAFT_614206</name>
</gene>
<keyword evidence="2" id="KW-1185">Reference proteome</keyword>
<reference evidence="1 2" key="1">
    <citation type="submission" date="2016-04" db="EMBL/GenBank/DDBJ databases">
        <title>A degradative enzymes factory behind the ericoid mycorrhizal symbiosis.</title>
        <authorList>
            <consortium name="DOE Joint Genome Institute"/>
            <person name="Martino E."/>
            <person name="Morin E."/>
            <person name="Grelet G."/>
            <person name="Kuo A."/>
            <person name="Kohler A."/>
            <person name="Daghino S."/>
            <person name="Barry K."/>
            <person name="Choi C."/>
            <person name="Cichocki N."/>
            <person name="Clum A."/>
            <person name="Copeland A."/>
            <person name="Hainaut M."/>
            <person name="Haridas S."/>
            <person name="Labutti K."/>
            <person name="Lindquist E."/>
            <person name="Lipzen A."/>
            <person name="Khouja H.-R."/>
            <person name="Murat C."/>
            <person name="Ohm R."/>
            <person name="Olson A."/>
            <person name="Spatafora J."/>
            <person name="Veneault-Fourrey C."/>
            <person name="Henrissat B."/>
            <person name="Grigoriev I."/>
            <person name="Martin F."/>
            <person name="Perotto S."/>
        </authorList>
    </citation>
    <scope>NUCLEOTIDE SEQUENCE [LARGE SCALE GENOMIC DNA]</scope>
    <source>
        <strain evidence="1 2">F</strain>
    </source>
</reference>
<proteinExistence type="predicted"/>
<protein>
    <submittedName>
        <fullName evidence="1">Uncharacterized protein</fullName>
    </submittedName>
</protein>
<sequence length="472" mass="52571">MALFFQNCRLRGPEALILLLSLFPYIGTPYKLQSQEILAPFNVSEGQHNASISIYDGSNGCYCQSQAEYCNRYRKNSFTLPCEVCLTGFGTHKALGVEKVPHCVGRHGSSLAVLTTYAGRNCTGNSMVQHLRTSGSSCVQFPVQRPWTEPPDYWSIIFHCHPEPFNKSLDPFEWENTMGGHLQRPVKAHIPLAMCENRLPRLNDGSVRLTYNDNGCQVSSLDPWKYYNLPTDTCQSTHGASGLKIQQAAVCKNDSRARLALYLDHGCKLLGDITDVVDEDMAWNACRILNNPVLCVGSLAFYCNGLHDGETAVQGSIDATKMNNLTVLDSSSNLQAMLPIPPTPVVPFWQGLVLVDRVQGGASGGQYLSPYFQTIDRDKCFSIYISPLRIYQVPRCWNGTRAHVTFFTWVRCKGTPIFYNGNDEEVLKHQFCMATSTGYNSLAFWCEGEGITDPYASAPRKQMPVPELAEKL</sequence>
<accession>A0A2J6QVT0</accession>
<dbReference type="OrthoDB" id="5359277at2759"/>
<dbReference type="AlphaFoldDB" id="A0A2J6QVT0"/>
<organism evidence="1 2">
    <name type="scientific">Hyaloscypha variabilis (strain UAMH 11265 / GT02V1 / F)</name>
    <name type="common">Meliniomyces variabilis</name>
    <dbReference type="NCBI Taxonomy" id="1149755"/>
    <lineage>
        <taxon>Eukaryota</taxon>
        <taxon>Fungi</taxon>
        <taxon>Dikarya</taxon>
        <taxon>Ascomycota</taxon>
        <taxon>Pezizomycotina</taxon>
        <taxon>Leotiomycetes</taxon>
        <taxon>Helotiales</taxon>
        <taxon>Hyaloscyphaceae</taxon>
        <taxon>Hyaloscypha</taxon>
        <taxon>Hyaloscypha variabilis</taxon>
    </lineage>
</organism>
<dbReference type="Proteomes" id="UP000235786">
    <property type="component" value="Unassembled WGS sequence"/>
</dbReference>